<proteinExistence type="predicted"/>
<reference evidence="2 3" key="1">
    <citation type="submission" date="2022-10" db="EMBL/GenBank/DDBJ databases">
        <authorList>
            <person name="Xie J."/>
            <person name="Shen N."/>
        </authorList>
    </citation>
    <scope>NUCLEOTIDE SEQUENCE [LARGE SCALE GENOMIC DNA]</scope>
    <source>
        <strain evidence="2 3">YIM65594</strain>
    </source>
</reference>
<evidence type="ECO:0000313" key="2">
    <source>
        <dbReference type="EMBL" id="MEB8337182.1"/>
    </source>
</evidence>
<comment type="caution">
    <text evidence="2">The sequence shown here is derived from an EMBL/GenBank/DDBJ whole genome shotgun (WGS) entry which is preliminary data.</text>
</comment>
<dbReference type="Proteomes" id="UP001354931">
    <property type="component" value="Unassembled WGS sequence"/>
</dbReference>
<organism evidence="2 3">
    <name type="scientific">Streptomyces endophyticus</name>
    <dbReference type="NCBI Taxonomy" id="714166"/>
    <lineage>
        <taxon>Bacteria</taxon>
        <taxon>Bacillati</taxon>
        <taxon>Actinomycetota</taxon>
        <taxon>Actinomycetes</taxon>
        <taxon>Kitasatosporales</taxon>
        <taxon>Streptomycetaceae</taxon>
        <taxon>Streptomyces</taxon>
    </lineage>
</organism>
<protein>
    <submittedName>
        <fullName evidence="2">Uncharacterized protein</fullName>
    </submittedName>
</protein>
<evidence type="ECO:0000313" key="3">
    <source>
        <dbReference type="Proteomes" id="UP001354931"/>
    </source>
</evidence>
<feature type="compositionally biased region" description="Basic and acidic residues" evidence="1">
    <location>
        <begin position="117"/>
        <end position="128"/>
    </location>
</feature>
<keyword evidence="3" id="KW-1185">Reference proteome</keyword>
<accession>A0ABU6F2X4</accession>
<dbReference type="EMBL" id="JAOZYC010000035">
    <property type="protein sequence ID" value="MEB8337182.1"/>
    <property type="molecule type" value="Genomic_DNA"/>
</dbReference>
<feature type="region of interest" description="Disordered" evidence="1">
    <location>
        <begin position="1"/>
        <end position="27"/>
    </location>
</feature>
<dbReference type="RefSeq" id="WP_326014821.1">
    <property type="nucleotide sequence ID" value="NZ_JAOZYC010000035.1"/>
</dbReference>
<gene>
    <name evidence="2" type="ORF">OKJ99_06590</name>
</gene>
<name>A0ABU6F2X4_9ACTN</name>
<sequence length="139" mass="15601">MPIRDRWPWHRRPERTAARDADDEAGTVDTDQAALAWLCAHLPELREKADRYAWRAALDREVAEVRAGKSAAEALRALDLRRDGHRSSGLPAADSWQERPVVEWFRCPSGRCPARGRNADASEPRCHIDGALMPPRDGG</sequence>
<feature type="region of interest" description="Disordered" evidence="1">
    <location>
        <begin position="115"/>
        <end position="139"/>
    </location>
</feature>
<evidence type="ECO:0000256" key="1">
    <source>
        <dbReference type="SAM" id="MobiDB-lite"/>
    </source>
</evidence>